<comment type="similarity">
    <text evidence="2">Belongs to the CPA3 antiporters (TC 2.A.63) subunit E family.</text>
</comment>
<dbReference type="PANTHER" id="PTHR34584">
    <property type="entry name" value="NA(+)/H(+) ANTIPORTER SUBUNIT E1"/>
    <property type="match status" value="1"/>
</dbReference>
<dbReference type="PANTHER" id="PTHR34584:SF1">
    <property type="entry name" value="NA(+)_H(+) ANTIPORTER SUBUNIT E1"/>
    <property type="match status" value="1"/>
</dbReference>
<dbReference type="RefSeq" id="WP_382390082.1">
    <property type="nucleotide sequence ID" value="NZ_JBHTCQ010000001.1"/>
</dbReference>
<accession>A0ABW2Q3Q5</accession>
<keyword evidence="3" id="KW-1003">Cell membrane</keyword>
<feature type="region of interest" description="Disordered" evidence="7">
    <location>
        <begin position="181"/>
        <end position="207"/>
    </location>
</feature>
<comment type="caution">
    <text evidence="9">The sequence shown here is derived from an EMBL/GenBank/DDBJ whole genome shotgun (WGS) entry which is preliminary data.</text>
</comment>
<keyword evidence="4 8" id="KW-0812">Transmembrane</keyword>
<dbReference type="InterPro" id="IPR002758">
    <property type="entry name" value="Cation_antiport_E"/>
</dbReference>
<protein>
    <submittedName>
        <fullName evidence="9">Na+/H+ antiporter subunit E</fullName>
    </submittedName>
</protein>
<name>A0ABW2Q3Q5_9MICO</name>
<keyword evidence="5 8" id="KW-1133">Transmembrane helix</keyword>
<dbReference type="EMBL" id="JBHTCQ010000001">
    <property type="protein sequence ID" value="MFC7403532.1"/>
    <property type="molecule type" value="Genomic_DNA"/>
</dbReference>
<evidence type="ECO:0000256" key="1">
    <source>
        <dbReference type="ARBA" id="ARBA00004651"/>
    </source>
</evidence>
<gene>
    <name evidence="9" type="ORF">ACFQQL_00315</name>
</gene>
<evidence type="ECO:0000256" key="8">
    <source>
        <dbReference type="SAM" id="Phobius"/>
    </source>
</evidence>
<evidence type="ECO:0000256" key="3">
    <source>
        <dbReference type="ARBA" id="ARBA00022475"/>
    </source>
</evidence>
<keyword evidence="10" id="KW-1185">Reference proteome</keyword>
<evidence type="ECO:0000256" key="6">
    <source>
        <dbReference type="ARBA" id="ARBA00023136"/>
    </source>
</evidence>
<evidence type="ECO:0000256" key="7">
    <source>
        <dbReference type="SAM" id="MobiDB-lite"/>
    </source>
</evidence>
<organism evidence="9 10">
    <name type="scientific">Georgenia alba</name>
    <dbReference type="NCBI Taxonomy" id="2233858"/>
    <lineage>
        <taxon>Bacteria</taxon>
        <taxon>Bacillati</taxon>
        <taxon>Actinomycetota</taxon>
        <taxon>Actinomycetes</taxon>
        <taxon>Micrococcales</taxon>
        <taxon>Bogoriellaceae</taxon>
        <taxon>Georgenia</taxon>
    </lineage>
</organism>
<dbReference type="Pfam" id="PF01899">
    <property type="entry name" value="MNHE"/>
    <property type="match status" value="1"/>
</dbReference>
<feature type="compositionally biased region" description="Low complexity" evidence="7">
    <location>
        <begin position="191"/>
        <end position="207"/>
    </location>
</feature>
<reference evidence="10" key="1">
    <citation type="journal article" date="2019" name="Int. J. Syst. Evol. Microbiol.">
        <title>The Global Catalogue of Microorganisms (GCM) 10K type strain sequencing project: providing services to taxonomists for standard genome sequencing and annotation.</title>
        <authorList>
            <consortium name="The Broad Institute Genomics Platform"/>
            <consortium name="The Broad Institute Genome Sequencing Center for Infectious Disease"/>
            <person name="Wu L."/>
            <person name="Ma J."/>
        </authorList>
    </citation>
    <scope>NUCLEOTIDE SEQUENCE [LARGE SCALE GENOMIC DNA]</scope>
    <source>
        <strain evidence="10">JCM 1490</strain>
    </source>
</reference>
<evidence type="ECO:0000256" key="4">
    <source>
        <dbReference type="ARBA" id="ARBA00022692"/>
    </source>
</evidence>
<dbReference type="NCBIfam" id="NF006521">
    <property type="entry name" value="PRK08965.1-5"/>
    <property type="match status" value="1"/>
</dbReference>
<evidence type="ECO:0000313" key="10">
    <source>
        <dbReference type="Proteomes" id="UP001596455"/>
    </source>
</evidence>
<keyword evidence="6 8" id="KW-0472">Membrane</keyword>
<evidence type="ECO:0000256" key="5">
    <source>
        <dbReference type="ARBA" id="ARBA00022989"/>
    </source>
</evidence>
<evidence type="ECO:0000256" key="2">
    <source>
        <dbReference type="ARBA" id="ARBA00006228"/>
    </source>
</evidence>
<feature type="transmembrane region" description="Helical" evidence="8">
    <location>
        <begin position="21"/>
        <end position="38"/>
    </location>
</feature>
<sequence>MSDDRAVGEHQPRRHRPRVSWGMLAWLTAVWVLLWGDLTVANVVAGFGVALFVTTVTPLPRVSFEGKVRPWGVVRLLARFLADVSVASVQVAATALGRQTPSGAVIRVRLRSHSDVFLAATSGFTSLVPGSIVVEAHRLTGTLYVHVFDIEMHGGLDGARQIVLAQEERVLRAFASDDQLRDAGYVPGSSPRAGRLAPAPAEGGEPA</sequence>
<comment type="subcellular location">
    <subcellularLocation>
        <location evidence="1">Cell membrane</location>
        <topology evidence="1">Multi-pass membrane protein</topology>
    </subcellularLocation>
</comment>
<dbReference type="Proteomes" id="UP001596455">
    <property type="component" value="Unassembled WGS sequence"/>
</dbReference>
<proteinExistence type="inferred from homology"/>
<evidence type="ECO:0000313" key="9">
    <source>
        <dbReference type="EMBL" id="MFC7403532.1"/>
    </source>
</evidence>